<keyword evidence="1" id="KW-1133">Transmembrane helix</keyword>
<dbReference type="GeneID" id="37627569"/>
<dbReference type="EMBL" id="KP735609">
    <property type="protein sequence ID" value="ALU09127.1"/>
    <property type="molecule type" value="Viral_cRNA"/>
</dbReference>
<dbReference type="KEGG" id="vg:37627569"/>
<name>A0A109PLR5_9RHAB</name>
<evidence type="ECO:0000313" key="2">
    <source>
        <dbReference type="EMBL" id="ALU09127.1"/>
    </source>
</evidence>
<evidence type="ECO:0000313" key="3">
    <source>
        <dbReference type="Proteomes" id="UP000143247"/>
    </source>
</evidence>
<gene>
    <name evidence="2" type="primary">psp24</name>
    <name evidence="2" type="ORF">RS08_04</name>
</gene>
<dbReference type="RefSeq" id="YP_009259648.1">
    <property type="nucleotide sequence ID" value="NC_030451.1"/>
</dbReference>
<sequence length="203" mass="23076">MSNFQNYPTYFYIVDNTHLVTMVLTIQSIIILFSFMLILKEIRAQAIELPLDTMFIPSVNPLTSVVGNNPPSTTPVPSTNSSSLFREGQNYEFQTFFVRTSCNTSYGVQHYHVEFKSVTLTTSEHTGMRDRAVRECINFGYSPHAVIPLYCSNGVVHPISQYYFHISYTNPVTGVTKSCPSPDRVSSGRWKYQLINYKESTLV</sequence>
<evidence type="ECO:0000256" key="1">
    <source>
        <dbReference type="SAM" id="Phobius"/>
    </source>
</evidence>
<feature type="transmembrane region" description="Helical" evidence="1">
    <location>
        <begin position="20"/>
        <end position="39"/>
    </location>
</feature>
<proteinExistence type="predicted"/>
<keyword evidence="1" id="KW-0472">Membrane</keyword>
<dbReference type="Proteomes" id="UP000143247">
    <property type="component" value="Segment"/>
</dbReference>
<reference evidence="2 3" key="1">
    <citation type="submission" date="2015-02" db="EMBL/GenBank/DDBJ databases">
        <title>Diachasmimorpha longicaudata rhabdovirus genome.</title>
        <authorList>
            <person name="Simmonds T.J."/>
            <person name="Burke G.R."/>
        </authorList>
    </citation>
    <scope>NUCLEOTIDE SEQUENCE [LARGE SCALE GENOMIC DNA]</scope>
    <source>
        <strain evidence="2">UGA</strain>
    </source>
</reference>
<protein>
    <submittedName>
        <fullName evidence="2">Parasitism-specific protein PSP24</fullName>
    </submittedName>
</protein>
<keyword evidence="3" id="KW-1185">Reference proteome</keyword>
<keyword evidence="1" id="KW-0812">Transmembrane</keyword>
<organism evidence="2 3">
    <name type="scientific">Diachasmimorpha longicaudata rhabdovirus</name>
    <dbReference type="NCBI Taxonomy" id="1585246"/>
    <lineage>
        <taxon>Viruses</taxon>
        <taxon>Riboviria</taxon>
        <taxon>Orthornavirae</taxon>
        <taxon>Negarnaviricota</taxon>
        <taxon>Haploviricotina</taxon>
        <taxon>Monjiviricetes</taxon>
        <taxon>Mononegavirales</taxon>
        <taxon>Rhabdoviridae</taxon>
    </lineage>
</organism>
<accession>A0A109PLR5</accession>